<evidence type="ECO:0000256" key="2">
    <source>
        <dbReference type="ARBA" id="ARBA00022553"/>
    </source>
</evidence>
<evidence type="ECO:0000313" key="12">
    <source>
        <dbReference type="EMBL" id="CDZ23562.1"/>
    </source>
</evidence>
<dbReference type="STRING" id="29343.CCDG5_0424"/>
<name>A0A078KM24_9FIRM</name>
<organism evidence="12 13">
    <name type="scientific">[Clostridium] cellulosi</name>
    <dbReference type="NCBI Taxonomy" id="29343"/>
    <lineage>
        <taxon>Bacteria</taxon>
        <taxon>Bacillati</taxon>
        <taxon>Bacillota</taxon>
        <taxon>Clostridia</taxon>
        <taxon>Eubacteriales</taxon>
        <taxon>Oscillospiraceae</taxon>
        <taxon>Oscillospiraceae incertae sedis</taxon>
    </lineage>
</organism>
<dbReference type="Pfam" id="PF00072">
    <property type="entry name" value="Response_reg"/>
    <property type="match status" value="1"/>
</dbReference>
<dbReference type="CDD" id="cd00383">
    <property type="entry name" value="trans_reg_C"/>
    <property type="match status" value="1"/>
</dbReference>
<dbReference type="SMART" id="SM00862">
    <property type="entry name" value="Trans_reg_C"/>
    <property type="match status" value="1"/>
</dbReference>
<dbReference type="Gene3D" id="3.40.50.2300">
    <property type="match status" value="1"/>
</dbReference>
<evidence type="ECO:0000259" key="10">
    <source>
        <dbReference type="PROSITE" id="PS50110"/>
    </source>
</evidence>
<dbReference type="InterPro" id="IPR001789">
    <property type="entry name" value="Sig_transdc_resp-reg_receiver"/>
</dbReference>
<evidence type="ECO:0000259" key="11">
    <source>
        <dbReference type="PROSITE" id="PS51755"/>
    </source>
</evidence>
<dbReference type="KEGG" id="ccel:CCDG5_0424"/>
<evidence type="ECO:0000256" key="5">
    <source>
        <dbReference type="ARBA" id="ARBA00023125"/>
    </source>
</evidence>
<keyword evidence="3" id="KW-0902">Two-component regulatory system</keyword>
<evidence type="ECO:0000256" key="6">
    <source>
        <dbReference type="ARBA" id="ARBA00023163"/>
    </source>
</evidence>
<gene>
    <name evidence="12" type="ORF">CCDG5_0424</name>
</gene>
<dbReference type="PANTHER" id="PTHR48111">
    <property type="entry name" value="REGULATOR OF RPOS"/>
    <property type="match status" value="1"/>
</dbReference>
<dbReference type="SMART" id="SM00448">
    <property type="entry name" value="REC"/>
    <property type="match status" value="1"/>
</dbReference>
<dbReference type="Gene3D" id="1.10.10.10">
    <property type="entry name" value="Winged helix-like DNA-binding domain superfamily/Winged helix DNA-binding domain"/>
    <property type="match status" value="1"/>
</dbReference>
<dbReference type="SUPFAM" id="SSF52172">
    <property type="entry name" value="CheY-like"/>
    <property type="match status" value="1"/>
</dbReference>
<dbReference type="Pfam" id="PF00486">
    <property type="entry name" value="Trans_reg_C"/>
    <property type="match status" value="1"/>
</dbReference>
<sequence>MAKKILIVDDEEHIVELLRMNLKKQGYETICAYSGVEAVELAQKTKPDLILLDIMMPDMDGLETCRKLREDTMLKKVPIIILSAKSEETDKVIGLGVGADDYMTKPFGIREMLARISALLRRTEPDIPQNNVIRVGNLIIDPSAHSVSVDGKKVNLTLTEYQILKYMAENMGHVITRENLVSALSDTISIEIGSINVHMLKLRRKIGEQYFETVRGLGYKLVNPEES</sequence>
<feature type="DNA-binding region" description="OmpR/PhoB-type" evidence="9">
    <location>
        <begin position="130"/>
        <end position="223"/>
    </location>
</feature>
<evidence type="ECO:0000256" key="3">
    <source>
        <dbReference type="ARBA" id="ARBA00023012"/>
    </source>
</evidence>
<dbReference type="InterPro" id="IPR011006">
    <property type="entry name" value="CheY-like_superfamily"/>
</dbReference>
<accession>A0A078KM24</accession>
<dbReference type="PATRIC" id="fig|29343.3.peg.441"/>
<dbReference type="HOGENOM" id="CLU_000445_30_4_9"/>
<evidence type="ECO:0000313" key="13">
    <source>
        <dbReference type="Proteomes" id="UP000032431"/>
    </source>
</evidence>
<keyword evidence="13" id="KW-1185">Reference proteome</keyword>
<dbReference type="FunFam" id="3.40.50.2300:FF:000001">
    <property type="entry name" value="DNA-binding response regulator PhoB"/>
    <property type="match status" value="1"/>
</dbReference>
<dbReference type="Gene3D" id="6.10.250.690">
    <property type="match status" value="1"/>
</dbReference>
<feature type="modified residue" description="4-aspartylphosphate" evidence="8">
    <location>
        <position position="53"/>
    </location>
</feature>
<dbReference type="GO" id="GO:0000156">
    <property type="term" value="F:phosphorelay response regulator activity"/>
    <property type="evidence" value="ECO:0007669"/>
    <property type="project" value="TreeGrafter"/>
</dbReference>
<keyword evidence="6" id="KW-0804">Transcription</keyword>
<dbReference type="OrthoDB" id="9790442at2"/>
<dbReference type="EMBL" id="LM995447">
    <property type="protein sequence ID" value="CDZ23562.1"/>
    <property type="molecule type" value="Genomic_DNA"/>
</dbReference>
<dbReference type="PANTHER" id="PTHR48111:SF40">
    <property type="entry name" value="PHOSPHATE REGULON TRANSCRIPTIONAL REGULATORY PROTEIN PHOB"/>
    <property type="match status" value="1"/>
</dbReference>
<dbReference type="PROSITE" id="PS51755">
    <property type="entry name" value="OMPR_PHOB"/>
    <property type="match status" value="1"/>
</dbReference>
<protein>
    <recommendedName>
        <fullName evidence="1">Stage 0 sporulation protein A homolog</fullName>
    </recommendedName>
</protein>
<feature type="domain" description="Response regulatory" evidence="10">
    <location>
        <begin position="4"/>
        <end position="120"/>
    </location>
</feature>
<dbReference type="GO" id="GO:0005829">
    <property type="term" value="C:cytosol"/>
    <property type="evidence" value="ECO:0007669"/>
    <property type="project" value="TreeGrafter"/>
</dbReference>
<evidence type="ECO:0000256" key="9">
    <source>
        <dbReference type="PROSITE-ProRule" id="PRU01091"/>
    </source>
</evidence>
<feature type="domain" description="OmpR/PhoB-type" evidence="11">
    <location>
        <begin position="130"/>
        <end position="223"/>
    </location>
</feature>
<reference evidence="13" key="1">
    <citation type="submission" date="2014-07" db="EMBL/GenBank/DDBJ databases">
        <authorList>
            <person name="Wibberg D."/>
        </authorList>
    </citation>
    <scope>NUCLEOTIDE SEQUENCE [LARGE SCALE GENOMIC DNA]</scope>
    <source>
        <strain evidence="13">DG5</strain>
    </source>
</reference>
<proteinExistence type="predicted"/>
<keyword evidence="5 9" id="KW-0238">DNA-binding</keyword>
<dbReference type="AlphaFoldDB" id="A0A078KM24"/>
<keyword evidence="4" id="KW-0805">Transcription regulation</keyword>
<dbReference type="Proteomes" id="UP000032431">
    <property type="component" value="Chromosome I"/>
</dbReference>
<dbReference type="GO" id="GO:0000976">
    <property type="term" value="F:transcription cis-regulatory region binding"/>
    <property type="evidence" value="ECO:0007669"/>
    <property type="project" value="TreeGrafter"/>
</dbReference>
<evidence type="ECO:0000256" key="8">
    <source>
        <dbReference type="PROSITE-ProRule" id="PRU00169"/>
    </source>
</evidence>
<evidence type="ECO:0000256" key="4">
    <source>
        <dbReference type="ARBA" id="ARBA00023015"/>
    </source>
</evidence>
<dbReference type="SUPFAM" id="SSF46894">
    <property type="entry name" value="C-terminal effector domain of the bipartite response regulators"/>
    <property type="match status" value="1"/>
</dbReference>
<dbReference type="InterPro" id="IPR036388">
    <property type="entry name" value="WH-like_DNA-bd_sf"/>
</dbReference>
<dbReference type="PROSITE" id="PS50110">
    <property type="entry name" value="RESPONSE_REGULATORY"/>
    <property type="match status" value="1"/>
</dbReference>
<keyword evidence="2 8" id="KW-0597">Phosphoprotein</keyword>
<dbReference type="InterPro" id="IPR001867">
    <property type="entry name" value="OmpR/PhoB-type_DNA-bd"/>
</dbReference>
<dbReference type="InterPro" id="IPR016032">
    <property type="entry name" value="Sig_transdc_resp-reg_C-effctor"/>
</dbReference>
<dbReference type="GO" id="GO:0032993">
    <property type="term" value="C:protein-DNA complex"/>
    <property type="evidence" value="ECO:0007669"/>
    <property type="project" value="TreeGrafter"/>
</dbReference>
<evidence type="ECO:0000256" key="1">
    <source>
        <dbReference type="ARBA" id="ARBA00018672"/>
    </source>
</evidence>
<dbReference type="GO" id="GO:0006355">
    <property type="term" value="P:regulation of DNA-templated transcription"/>
    <property type="evidence" value="ECO:0007669"/>
    <property type="project" value="InterPro"/>
</dbReference>
<comment type="function">
    <text evidence="7">May play the central regulatory role in sporulation. It may be an element of the effector pathway responsible for the activation of sporulation genes in response to nutritional stress. Spo0A may act in concert with spo0H (a sigma factor) to control the expression of some genes that are critical to the sporulation process.</text>
</comment>
<evidence type="ECO:0000256" key="7">
    <source>
        <dbReference type="ARBA" id="ARBA00024867"/>
    </source>
</evidence>
<dbReference type="InterPro" id="IPR039420">
    <property type="entry name" value="WalR-like"/>
</dbReference>